<evidence type="ECO:0000256" key="10">
    <source>
        <dbReference type="SAM" id="Phobius"/>
    </source>
</evidence>
<dbReference type="Gene3D" id="1.10.630.10">
    <property type="entry name" value="Cytochrome P450"/>
    <property type="match status" value="1"/>
</dbReference>
<evidence type="ECO:0000256" key="1">
    <source>
        <dbReference type="ARBA" id="ARBA00001971"/>
    </source>
</evidence>
<proteinExistence type="inferred from homology"/>
<dbReference type="PRINTS" id="PR00385">
    <property type="entry name" value="P450"/>
</dbReference>
<sequence length="530" mass="60417">MAIANRLSFSTVLAAVVVFFSLRWLLVSILHKQRARRLGCKPAFIRTSKLPFGIDILRRYIKATREQILQNDELVLYEELGRHPTWNQNILGNWHHVTADPKNVQAILATKFKDFELGPFRRNLFGPVIGKGIFTTDGQEWQHSRTLLRPQFARGQVADLQLEESHVQHLFHRLPVHDNAWTDIVDLGPMFFNLTLDSATEFLFGQSVNSQILSSEGNRSLEPGTAAPDFLPDGLSFGKCFDRANAVVVLRSWLMDLYFLYCPAQFRKDCAEIQEFARYYVNLALAGQHPGTNKSDTPSESGYVFLRELVKETRDPEELRSQLLNILLAGRDTTAGLLGWTFYLLARHPEVYKKLRTVVIDTFGELSNNTTITFESLKSCSYLQHVLSEVLRLHPVVPENSRRAVRNTTLPRGGGEDGTSPVYIRAGEEVTYNVHIMHRREDIWGEDANEFRPERFAGRRPGWEFIPFNGGPRICLGQQFALTEAGYVVVRMLQRFDRVENMDKSTAVKHKYTSTTAPVQVLVRLHSASE</sequence>
<dbReference type="OrthoDB" id="1470350at2759"/>
<keyword evidence="5 9" id="KW-0560">Oxidoreductase</keyword>
<dbReference type="PRINTS" id="PR00463">
    <property type="entry name" value="EP450I"/>
</dbReference>
<evidence type="ECO:0000256" key="4">
    <source>
        <dbReference type="ARBA" id="ARBA00022723"/>
    </source>
</evidence>
<evidence type="ECO:0000313" key="12">
    <source>
        <dbReference type="Proteomes" id="UP000184073"/>
    </source>
</evidence>
<keyword evidence="10" id="KW-0812">Transmembrane</keyword>
<dbReference type="InterPro" id="IPR047146">
    <property type="entry name" value="Cyt_P450_E_CYP52_fungi"/>
</dbReference>
<dbReference type="GeneID" id="63733649"/>
<keyword evidence="12" id="KW-1185">Reference proteome</keyword>
<name>A0A1L9Q0Y4_ASPVE</name>
<keyword evidence="10" id="KW-0472">Membrane</keyword>
<evidence type="ECO:0000256" key="2">
    <source>
        <dbReference type="ARBA" id="ARBA00010617"/>
    </source>
</evidence>
<keyword evidence="4 8" id="KW-0479">Metal-binding</keyword>
<evidence type="ECO:0000256" key="3">
    <source>
        <dbReference type="ARBA" id="ARBA00022617"/>
    </source>
</evidence>
<keyword evidence="6 8" id="KW-0408">Iron</keyword>
<keyword evidence="10" id="KW-1133">Transmembrane helix</keyword>
<feature type="binding site" description="axial binding residue" evidence="8">
    <location>
        <position position="475"/>
    </location>
    <ligand>
        <name>heme</name>
        <dbReference type="ChEBI" id="CHEBI:30413"/>
    </ligand>
    <ligandPart>
        <name>Fe</name>
        <dbReference type="ChEBI" id="CHEBI:18248"/>
    </ligandPart>
</feature>
<reference evidence="12" key="1">
    <citation type="journal article" date="2017" name="Genome Biol.">
        <title>Comparative genomics reveals high biological diversity and specific adaptations in the industrially and medically important fungal genus Aspergillus.</title>
        <authorList>
            <person name="de Vries R.P."/>
            <person name="Riley R."/>
            <person name="Wiebenga A."/>
            <person name="Aguilar-Osorio G."/>
            <person name="Amillis S."/>
            <person name="Uchima C.A."/>
            <person name="Anderluh G."/>
            <person name="Asadollahi M."/>
            <person name="Askin M."/>
            <person name="Barry K."/>
            <person name="Battaglia E."/>
            <person name="Bayram O."/>
            <person name="Benocci T."/>
            <person name="Braus-Stromeyer S.A."/>
            <person name="Caldana C."/>
            <person name="Canovas D."/>
            <person name="Cerqueira G.C."/>
            <person name="Chen F."/>
            <person name="Chen W."/>
            <person name="Choi C."/>
            <person name="Clum A."/>
            <person name="Dos Santos R.A."/>
            <person name="Damasio A.R."/>
            <person name="Diallinas G."/>
            <person name="Emri T."/>
            <person name="Fekete E."/>
            <person name="Flipphi M."/>
            <person name="Freyberg S."/>
            <person name="Gallo A."/>
            <person name="Gournas C."/>
            <person name="Habgood R."/>
            <person name="Hainaut M."/>
            <person name="Harispe M.L."/>
            <person name="Henrissat B."/>
            <person name="Hilden K.S."/>
            <person name="Hope R."/>
            <person name="Hossain A."/>
            <person name="Karabika E."/>
            <person name="Karaffa L."/>
            <person name="Karanyi Z."/>
            <person name="Krasevec N."/>
            <person name="Kuo A."/>
            <person name="Kusch H."/>
            <person name="LaButti K."/>
            <person name="Lagendijk E.L."/>
            <person name="Lapidus A."/>
            <person name="Levasseur A."/>
            <person name="Lindquist E."/>
            <person name="Lipzen A."/>
            <person name="Logrieco A.F."/>
            <person name="MacCabe A."/>
            <person name="Maekelae M.R."/>
            <person name="Malavazi I."/>
            <person name="Melin P."/>
            <person name="Meyer V."/>
            <person name="Mielnichuk N."/>
            <person name="Miskei M."/>
            <person name="Molnar A.P."/>
            <person name="Mule G."/>
            <person name="Ngan C.Y."/>
            <person name="Orejas M."/>
            <person name="Orosz E."/>
            <person name="Ouedraogo J.P."/>
            <person name="Overkamp K.M."/>
            <person name="Park H.-S."/>
            <person name="Perrone G."/>
            <person name="Piumi F."/>
            <person name="Punt P.J."/>
            <person name="Ram A.F."/>
            <person name="Ramon A."/>
            <person name="Rauscher S."/>
            <person name="Record E."/>
            <person name="Riano-Pachon D.M."/>
            <person name="Robert V."/>
            <person name="Roehrig J."/>
            <person name="Ruller R."/>
            <person name="Salamov A."/>
            <person name="Salih N.S."/>
            <person name="Samson R.A."/>
            <person name="Sandor E."/>
            <person name="Sanguinetti M."/>
            <person name="Schuetze T."/>
            <person name="Sepcic K."/>
            <person name="Shelest E."/>
            <person name="Sherlock G."/>
            <person name="Sophianopoulou V."/>
            <person name="Squina F.M."/>
            <person name="Sun H."/>
            <person name="Susca A."/>
            <person name="Todd R.B."/>
            <person name="Tsang A."/>
            <person name="Unkles S.E."/>
            <person name="van de Wiele N."/>
            <person name="van Rossen-Uffink D."/>
            <person name="Oliveira J.V."/>
            <person name="Vesth T.C."/>
            <person name="Visser J."/>
            <person name="Yu J.-H."/>
            <person name="Zhou M."/>
            <person name="Andersen M.R."/>
            <person name="Archer D.B."/>
            <person name="Baker S.E."/>
            <person name="Benoit I."/>
            <person name="Brakhage A.A."/>
            <person name="Braus G.H."/>
            <person name="Fischer R."/>
            <person name="Frisvad J.C."/>
            <person name="Goldman G.H."/>
            <person name="Houbraken J."/>
            <person name="Oakley B."/>
            <person name="Pocsi I."/>
            <person name="Scazzocchio C."/>
            <person name="Seiboth B."/>
            <person name="vanKuyk P.A."/>
            <person name="Wortman J."/>
            <person name="Dyer P.S."/>
            <person name="Grigoriev I.V."/>
        </authorList>
    </citation>
    <scope>NUCLEOTIDE SEQUENCE [LARGE SCALE GENOMIC DNA]</scope>
    <source>
        <strain evidence="12">CBS 583.65</strain>
    </source>
</reference>
<evidence type="ECO:0000256" key="9">
    <source>
        <dbReference type="RuleBase" id="RU000461"/>
    </source>
</evidence>
<dbReference type="InterPro" id="IPR036396">
    <property type="entry name" value="Cyt_P450_sf"/>
</dbReference>
<comment type="cofactor">
    <cofactor evidence="1 8">
        <name>heme</name>
        <dbReference type="ChEBI" id="CHEBI:30413"/>
    </cofactor>
</comment>
<dbReference type="PANTHER" id="PTHR24287:SF1">
    <property type="entry name" value="P450, PUTATIVE (EUROFUNG)-RELATED"/>
    <property type="match status" value="1"/>
</dbReference>
<dbReference type="EMBL" id="KV878137">
    <property type="protein sequence ID" value="OJJ07434.1"/>
    <property type="molecule type" value="Genomic_DNA"/>
</dbReference>
<organism evidence="11 12">
    <name type="scientific">Aspergillus versicolor CBS 583.65</name>
    <dbReference type="NCBI Taxonomy" id="1036611"/>
    <lineage>
        <taxon>Eukaryota</taxon>
        <taxon>Fungi</taxon>
        <taxon>Dikarya</taxon>
        <taxon>Ascomycota</taxon>
        <taxon>Pezizomycotina</taxon>
        <taxon>Eurotiomycetes</taxon>
        <taxon>Eurotiomycetidae</taxon>
        <taxon>Eurotiales</taxon>
        <taxon>Aspergillaceae</taxon>
        <taxon>Aspergillus</taxon>
        <taxon>Aspergillus subgen. Nidulantes</taxon>
    </lineage>
</organism>
<dbReference type="InterPro" id="IPR002401">
    <property type="entry name" value="Cyt_P450_E_grp-I"/>
</dbReference>
<dbReference type="InterPro" id="IPR017972">
    <property type="entry name" value="Cyt_P450_CS"/>
</dbReference>
<evidence type="ECO:0000256" key="7">
    <source>
        <dbReference type="ARBA" id="ARBA00023033"/>
    </source>
</evidence>
<dbReference type="STRING" id="1036611.A0A1L9Q0Y4"/>
<keyword evidence="7 9" id="KW-0503">Monooxygenase</keyword>
<dbReference type="CDD" id="cd11063">
    <property type="entry name" value="CYP52"/>
    <property type="match status" value="1"/>
</dbReference>
<dbReference type="Pfam" id="PF00067">
    <property type="entry name" value="p450"/>
    <property type="match status" value="1"/>
</dbReference>
<dbReference type="GO" id="GO:0020037">
    <property type="term" value="F:heme binding"/>
    <property type="evidence" value="ECO:0007669"/>
    <property type="project" value="InterPro"/>
</dbReference>
<gene>
    <name evidence="11" type="ORF">ASPVEDRAFT_877340</name>
</gene>
<dbReference type="AlphaFoldDB" id="A0A1L9Q0Y4"/>
<dbReference type="PROSITE" id="PS00086">
    <property type="entry name" value="CYTOCHROME_P450"/>
    <property type="match status" value="1"/>
</dbReference>
<dbReference type="RefSeq" id="XP_040673196.1">
    <property type="nucleotide sequence ID" value="XM_040818138.1"/>
</dbReference>
<dbReference type="SUPFAM" id="SSF48264">
    <property type="entry name" value="Cytochrome P450"/>
    <property type="match status" value="1"/>
</dbReference>
<feature type="transmembrane region" description="Helical" evidence="10">
    <location>
        <begin position="7"/>
        <end position="26"/>
    </location>
</feature>
<dbReference type="VEuPathDB" id="FungiDB:ASPVEDRAFT_877340"/>
<dbReference type="GO" id="GO:0016705">
    <property type="term" value="F:oxidoreductase activity, acting on paired donors, with incorporation or reduction of molecular oxygen"/>
    <property type="evidence" value="ECO:0007669"/>
    <property type="project" value="InterPro"/>
</dbReference>
<evidence type="ECO:0000313" key="11">
    <source>
        <dbReference type="EMBL" id="OJJ07434.1"/>
    </source>
</evidence>
<dbReference type="Proteomes" id="UP000184073">
    <property type="component" value="Unassembled WGS sequence"/>
</dbReference>
<dbReference type="GO" id="GO:0004497">
    <property type="term" value="F:monooxygenase activity"/>
    <property type="evidence" value="ECO:0007669"/>
    <property type="project" value="UniProtKB-KW"/>
</dbReference>
<comment type="similarity">
    <text evidence="2 9">Belongs to the cytochrome P450 family.</text>
</comment>
<protein>
    <recommendedName>
        <fullName evidence="13">Cytochrome P450</fullName>
    </recommendedName>
</protein>
<dbReference type="InterPro" id="IPR001128">
    <property type="entry name" value="Cyt_P450"/>
</dbReference>
<dbReference type="GO" id="GO:0005506">
    <property type="term" value="F:iron ion binding"/>
    <property type="evidence" value="ECO:0007669"/>
    <property type="project" value="InterPro"/>
</dbReference>
<accession>A0A1L9Q0Y4</accession>
<evidence type="ECO:0000256" key="8">
    <source>
        <dbReference type="PIRSR" id="PIRSR602401-1"/>
    </source>
</evidence>
<evidence type="ECO:0008006" key="13">
    <source>
        <dbReference type="Google" id="ProtNLM"/>
    </source>
</evidence>
<evidence type="ECO:0000256" key="6">
    <source>
        <dbReference type="ARBA" id="ARBA00023004"/>
    </source>
</evidence>
<keyword evidence="3 8" id="KW-0349">Heme</keyword>
<dbReference type="PANTHER" id="PTHR24287">
    <property type="entry name" value="P450, PUTATIVE (EUROFUNG)-RELATED"/>
    <property type="match status" value="1"/>
</dbReference>
<evidence type="ECO:0000256" key="5">
    <source>
        <dbReference type="ARBA" id="ARBA00023002"/>
    </source>
</evidence>